<sequence>MSANTGARKAKLRRGGDAGSEGGPGEIAGSGGDGSGDEGGPRLAPGLHLVATPIGNAADITLRALDVLAKADALAAEDTRSLRRLMEIHGVPLRGRPLLAYHDRNGDAARPAILARLEQGESVALVSDAGTPLIADPGYKLARDAARAGLPVTAAPGPSAVLAALSLAGLPTDRFLFAGFPPPRASARRAFLEELAPVPATLVFLESPRRTAAALADMALTLGADREAALCRELTKRFEEVRRAPLGELAETLAGEDDPRGEVVLVIGPPTASARPDGATLDAMLDAALERLSLKDAVREVQSATGLPRKEVYARALERGR</sequence>
<dbReference type="Pfam" id="PF00590">
    <property type="entry name" value="TP_methylase"/>
    <property type="match status" value="1"/>
</dbReference>
<proteinExistence type="inferred from homology"/>
<keyword evidence="5 6" id="KW-0949">S-adenosyl-L-methionine</keyword>
<accession>A0A1I3FHA9</accession>
<dbReference type="PANTHER" id="PTHR46111:SF1">
    <property type="entry name" value="RIBOSOMAL RNA SMALL SUBUNIT METHYLTRANSFERASE I"/>
    <property type="match status" value="1"/>
</dbReference>
<dbReference type="Proteomes" id="UP000199377">
    <property type="component" value="Unassembled WGS sequence"/>
</dbReference>
<dbReference type="InterPro" id="IPR000878">
    <property type="entry name" value="4pyrrol_Mease"/>
</dbReference>
<dbReference type="PANTHER" id="PTHR46111">
    <property type="entry name" value="RIBOSOMAL RNA SMALL SUBUNIT METHYLTRANSFERASE I"/>
    <property type="match status" value="1"/>
</dbReference>
<evidence type="ECO:0000259" key="9">
    <source>
        <dbReference type="Pfam" id="PF23016"/>
    </source>
</evidence>
<gene>
    <name evidence="6" type="primary">rsmI</name>
    <name evidence="10" type="ORF">SAMN05216258_104287</name>
</gene>
<dbReference type="Gene3D" id="3.40.1010.10">
    <property type="entry name" value="Cobalt-precorrin-4 Transmethylase, Domain 1"/>
    <property type="match status" value="1"/>
</dbReference>
<protein>
    <recommendedName>
        <fullName evidence="6">Ribosomal RNA small subunit methyltransferase I</fullName>
        <ecNumber evidence="6">2.1.1.198</ecNumber>
    </recommendedName>
    <alternativeName>
        <fullName evidence="6">16S rRNA 2'-O-ribose C1402 methyltransferase</fullName>
    </alternativeName>
    <alternativeName>
        <fullName evidence="6">rRNA (cytidine-2'-O-)-methyltransferase RsmI</fullName>
    </alternativeName>
</protein>
<dbReference type="InterPro" id="IPR008189">
    <property type="entry name" value="rRNA_ssu_MeTfrase_I"/>
</dbReference>
<dbReference type="InterPro" id="IPR053910">
    <property type="entry name" value="RsmI_HTH"/>
</dbReference>
<keyword evidence="4 6" id="KW-0808">Transferase</keyword>
<dbReference type="FunFam" id="3.30.950.10:FF:000002">
    <property type="entry name" value="Ribosomal RNA small subunit methyltransferase I"/>
    <property type="match status" value="1"/>
</dbReference>
<dbReference type="NCBIfam" id="TIGR00096">
    <property type="entry name" value="16S rRNA (cytidine(1402)-2'-O)-methyltransferase"/>
    <property type="match status" value="1"/>
</dbReference>
<dbReference type="GO" id="GO:0005737">
    <property type="term" value="C:cytoplasm"/>
    <property type="evidence" value="ECO:0007669"/>
    <property type="project" value="UniProtKB-SubCell"/>
</dbReference>
<evidence type="ECO:0000256" key="3">
    <source>
        <dbReference type="ARBA" id="ARBA00022603"/>
    </source>
</evidence>
<comment type="subcellular location">
    <subcellularLocation>
        <location evidence="6">Cytoplasm</location>
    </subcellularLocation>
</comment>
<feature type="compositionally biased region" description="Gly residues" evidence="7">
    <location>
        <begin position="17"/>
        <end position="38"/>
    </location>
</feature>
<dbReference type="STRING" id="1114924.SAMN05216258_104287"/>
<feature type="region of interest" description="Disordered" evidence="7">
    <location>
        <begin position="1"/>
        <end position="44"/>
    </location>
</feature>
<feature type="domain" description="Tetrapyrrole methylase" evidence="8">
    <location>
        <begin position="47"/>
        <end position="250"/>
    </location>
</feature>
<evidence type="ECO:0000259" key="8">
    <source>
        <dbReference type="Pfam" id="PF00590"/>
    </source>
</evidence>
<evidence type="ECO:0000313" key="11">
    <source>
        <dbReference type="Proteomes" id="UP000199377"/>
    </source>
</evidence>
<dbReference type="EMBL" id="FOQH01000004">
    <property type="protein sequence ID" value="SFI10600.1"/>
    <property type="molecule type" value="Genomic_DNA"/>
</dbReference>
<name>A0A1I3FHA9_9RHOB</name>
<dbReference type="SUPFAM" id="SSF53790">
    <property type="entry name" value="Tetrapyrrole methylase"/>
    <property type="match status" value="1"/>
</dbReference>
<reference evidence="10 11" key="1">
    <citation type="submission" date="2016-10" db="EMBL/GenBank/DDBJ databases">
        <authorList>
            <person name="de Groot N.N."/>
        </authorList>
    </citation>
    <scope>NUCLEOTIDE SEQUENCE [LARGE SCALE GENOMIC DNA]</scope>
    <source>
        <strain evidence="10 11">CGMCC 1.11030</strain>
    </source>
</reference>
<dbReference type="PIRSF" id="PIRSF005917">
    <property type="entry name" value="MTase_YraL"/>
    <property type="match status" value="1"/>
</dbReference>
<dbReference type="OrthoDB" id="9809084at2"/>
<comment type="similarity">
    <text evidence="6">Belongs to the methyltransferase superfamily. RsmI family.</text>
</comment>
<evidence type="ECO:0000256" key="2">
    <source>
        <dbReference type="ARBA" id="ARBA00022552"/>
    </source>
</evidence>
<comment type="catalytic activity">
    <reaction evidence="6">
        <text>cytidine(1402) in 16S rRNA + S-adenosyl-L-methionine = 2'-O-methylcytidine(1402) in 16S rRNA + S-adenosyl-L-homocysteine + H(+)</text>
        <dbReference type="Rhea" id="RHEA:42924"/>
        <dbReference type="Rhea" id="RHEA-COMP:10285"/>
        <dbReference type="Rhea" id="RHEA-COMP:10286"/>
        <dbReference type="ChEBI" id="CHEBI:15378"/>
        <dbReference type="ChEBI" id="CHEBI:57856"/>
        <dbReference type="ChEBI" id="CHEBI:59789"/>
        <dbReference type="ChEBI" id="CHEBI:74495"/>
        <dbReference type="ChEBI" id="CHEBI:82748"/>
        <dbReference type="EC" id="2.1.1.198"/>
    </reaction>
</comment>
<evidence type="ECO:0000256" key="4">
    <source>
        <dbReference type="ARBA" id="ARBA00022679"/>
    </source>
</evidence>
<evidence type="ECO:0000256" key="7">
    <source>
        <dbReference type="SAM" id="MobiDB-lite"/>
    </source>
</evidence>
<evidence type="ECO:0000256" key="5">
    <source>
        <dbReference type="ARBA" id="ARBA00022691"/>
    </source>
</evidence>
<dbReference type="AlphaFoldDB" id="A0A1I3FHA9"/>
<keyword evidence="1 6" id="KW-0963">Cytoplasm</keyword>
<dbReference type="EC" id="2.1.1.198" evidence="6"/>
<feature type="domain" description="RsmI HTH" evidence="9">
    <location>
        <begin position="276"/>
        <end position="319"/>
    </location>
</feature>
<keyword evidence="11" id="KW-1185">Reference proteome</keyword>
<dbReference type="InterPro" id="IPR014776">
    <property type="entry name" value="4pyrrole_Mease_sub2"/>
</dbReference>
<keyword evidence="2 6" id="KW-0698">rRNA processing</keyword>
<dbReference type="HAMAP" id="MF_01877">
    <property type="entry name" value="16SrRNA_methyltr_I"/>
    <property type="match status" value="1"/>
</dbReference>
<comment type="function">
    <text evidence="6">Catalyzes the 2'-O-methylation of the ribose of cytidine 1402 (C1402) in 16S rRNA.</text>
</comment>
<dbReference type="Gene3D" id="3.30.950.10">
    <property type="entry name" value="Methyltransferase, Cobalt-precorrin-4 Transmethylase, Domain 2"/>
    <property type="match status" value="1"/>
</dbReference>
<organism evidence="10 11">
    <name type="scientific">Albimonas pacifica</name>
    <dbReference type="NCBI Taxonomy" id="1114924"/>
    <lineage>
        <taxon>Bacteria</taxon>
        <taxon>Pseudomonadati</taxon>
        <taxon>Pseudomonadota</taxon>
        <taxon>Alphaproteobacteria</taxon>
        <taxon>Rhodobacterales</taxon>
        <taxon>Paracoccaceae</taxon>
        <taxon>Albimonas</taxon>
    </lineage>
</organism>
<dbReference type="CDD" id="cd11648">
    <property type="entry name" value="RsmI"/>
    <property type="match status" value="1"/>
</dbReference>
<keyword evidence="3 6" id="KW-0489">Methyltransferase</keyword>
<evidence type="ECO:0000313" key="10">
    <source>
        <dbReference type="EMBL" id="SFI10600.1"/>
    </source>
</evidence>
<evidence type="ECO:0000256" key="1">
    <source>
        <dbReference type="ARBA" id="ARBA00022490"/>
    </source>
</evidence>
<dbReference type="GO" id="GO:0070677">
    <property type="term" value="F:rRNA (cytosine-2'-O-)-methyltransferase activity"/>
    <property type="evidence" value="ECO:0007669"/>
    <property type="project" value="UniProtKB-UniRule"/>
</dbReference>
<evidence type="ECO:0000256" key="6">
    <source>
        <dbReference type="HAMAP-Rule" id="MF_01877"/>
    </source>
</evidence>
<dbReference type="InterPro" id="IPR014777">
    <property type="entry name" value="4pyrrole_Mease_sub1"/>
</dbReference>
<dbReference type="InterPro" id="IPR035996">
    <property type="entry name" value="4pyrrol_Methylase_sf"/>
</dbReference>
<dbReference type="Pfam" id="PF23016">
    <property type="entry name" value="RsmI_C"/>
    <property type="match status" value="1"/>
</dbReference>